<evidence type="ECO:0000313" key="1">
    <source>
        <dbReference type="EMBL" id="KKL08705.1"/>
    </source>
</evidence>
<proteinExistence type="predicted"/>
<protein>
    <submittedName>
        <fullName evidence="1">Uncharacterized protein</fullName>
    </submittedName>
</protein>
<accession>A0A0F9AH38</accession>
<sequence length="66" mass="7219">MKIFEIDDKADEIAEHFIVTHDCPLEYTGAIGGKISYEFVVTSIGVGITVKCGCGESEDLTDYASW</sequence>
<name>A0A0F9AH38_9ZZZZ</name>
<organism evidence="1">
    <name type="scientific">marine sediment metagenome</name>
    <dbReference type="NCBI Taxonomy" id="412755"/>
    <lineage>
        <taxon>unclassified sequences</taxon>
        <taxon>metagenomes</taxon>
        <taxon>ecological metagenomes</taxon>
    </lineage>
</organism>
<dbReference type="EMBL" id="LAZR01042775">
    <property type="protein sequence ID" value="KKL08705.1"/>
    <property type="molecule type" value="Genomic_DNA"/>
</dbReference>
<gene>
    <name evidence="1" type="ORF">LCGC14_2573200</name>
</gene>
<dbReference type="AlphaFoldDB" id="A0A0F9AH38"/>
<comment type="caution">
    <text evidence="1">The sequence shown here is derived from an EMBL/GenBank/DDBJ whole genome shotgun (WGS) entry which is preliminary data.</text>
</comment>
<reference evidence="1" key="1">
    <citation type="journal article" date="2015" name="Nature">
        <title>Complex archaea that bridge the gap between prokaryotes and eukaryotes.</title>
        <authorList>
            <person name="Spang A."/>
            <person name="Saw J.H."/>
            <person name="Jorgensen S.L."/>
            <person name="Zaremba-Niedzwiedzka K."/>
            <person name="Martijn J."/>
            <person name="Lind A.E."/>
            <person name="van Eijk R."/>
            <person name="Schleper C."/>
            <person name="Guy L."/>
            <person name="Ettema T.J."/>
        </authorList>
    </citation>
    <scope>NUCLEOTIDE SEQUENCE</scope>
</reference>